<evidence type="ECO:0000259" key="3">
    <source>
        <dbReference type="PROSITE" id="PS51406"/>
    </source>
</evidence>
<proteinExistence type="predicted"/>
<accession>A0AAV5S8P2</accession>
<dbReference type="Proteomes" id="UP001432027">
    <property type="component" value="Unassembled WGS sequence"/>
</dbReference>
<keyword evidence="5" id="KW-1185">Reference proteome</keyword>
<protein>
    <recommendedName>
        <fullName evidence="3">Fibrinogen C-terminal domain-containing protein</fullName>
    </recommendedName>
</protein>
<dbReference type="PANTHER" id="PTHR19143:SF327">
    <property type="entry name" value="FI21813P1-RELATED"/>
    <property type="match status" value="1"/>
</dbReference>
<dbReference type="GO" id="GO:0005615">
    <property type="term" value="C:extracellular space"/>
    <property type="evidence" value="ECO:0007669"/>
    <property type="project" value="TreeGrafter"/>
</dbReference>
<gene>
    <name evidence="4" type="ORF">PENTCL1PPCAC_1019</name>
</gene>
<dbReference type="Pfam" id="PF00147">
    <property type="entry name" value="Fibrinogen_C"/>
    <property type="match status" value="1"/>
</dbReference>
<feature type="chain" id="PRO_5043854032" description="Fibrinogen C-terminal domain-containing protein" evidence="2">
    <location>
        <begin position="22"/>
        <end position="217"/>
    </location>
</feature>
<dbReference type="InterPro" id="IPR050373">
    <property type="entry name" value="Fibrinogen_C-term_domain"/>
</dbReference>
<evidence type="ECO:0000313" key="4">
    <source>
        <dbReference type="EMBL" id="GMS78844.1"/>
    </source>
</evidence>
<evidence type="ECO:0000256" key="2">
    <source>
        <dbReference type="SAM" id="SignalP"/>
    </source>
</evidence>
<dbReference type="PANTHER" id="PTHR19143">
    <property type="entry name" value="FIBRINOGEN/TENASCIN/ANGIOPOEITIN"/>
    <property type="match status" value="1"/>
</dbReference>
<dbReference type="AlphaFoldDB" id="A0AAV5S8P2"/>
<dbReference type="InterPro" id="IPR020837">
    <property type="entry name" value="Fibrinogen_CS"/>
</dbReference>
<dbReference type="SMART" id="SM00186">
    <property type="entry name" value="FBG"/>
    <property type="match status" value="1"/>
</dbReference>
<dbReference type="EMBL" id="BTSX01000001">
    <property type="protein sequence ID" value="GMS78844.1"/>
    <property type="molecule type" value="Genomic_DNA"/>
</dbReference>
<comment type="caution">
    <text evidence="4">The sequence shown here is derived from an EMBL/GenBank/DDBJ whole genome shotgun (WGS) entry which is preliminary data.</text>
</comment>
<feature type="non-terminal residue" evidence="4">
    <location>
        <position position="1"/>
    </location>
</feature>
<dbReference type="PROSITE" id="PS51406">
    <property type="entry name" value="FIBRINOGEN_C_2"/>
    <property type="match status" value="1"/>
</dbReference>
<keyword evidence="2" id="KW-0732">Signal</keyword>
<organism evidence="4 5">
    <name type="scientific">Pristionchus entomophagus</name>
    <dbReference type="NCBI Taxonomy" id="358040"/>
    <lineage>
        <taxon>Eukaryota</taxon>
        <taxon>Metazoa</taxon>
        <taxon>Ecdysozoa</taxon>
        <taxon>Nematoda</taxon>
        <taxon>Chromadorea</taxon>
        <taxon>Rhabditida</taxon>
        <taxon>Rhabditina</taxon>
        <taxon>Diplogasteromorpha</taxon>
        <taxon>Diplogasteroidea</taxon>
        <taxon>Neodiplogasteridae</taxon>
        <taxon>Pristionchus</taxon>
    </lineage>
</organism>
<keyword evidence="1" id="KW-1015">Disulfide bond</keyword>
<sequence>KTEMFLSRLTLFLGVITCVSSFILPPSINADQQWTLVQKREDGSEAYWNRTWNEYKQGFGTVEGSFYWIGLEKLHIAASELKSLKIEMWGDRAPGSKNPDEYFWAIYTFSLDDERTNYVAHFDYDWQNPQGNATTGWYDMTCNDGVPFSTIDRINDPSPLCVTDYHLGGWWLRHCALASLNGEYTPSLGLGNGYGLFWIVDGLYVINPTKTKMWISS</sequence>
<dbReference type="Gene3D" id="3.90.215.10">
    <property type="entry name" value="Gamma Fibrinogen, chain A, domain 1"/>
    <property type="match status" value="1"/>
</dbReference>
<reference evidence="4" key="1">
    <citation type="submission" date="2023-10" db="EMBL/GenBank/DDBJ databases">
        <title>Genome assembly of Pristionchus species.</title>
        <authorList>
            <person name="Yoshida K."/>
            <person name="Sommer R.J."/>
        </authorList>
    </citation>
    <scope>NUCLEOTIDE SEQUENCE</scope>
    <source>
        <strain evidence="4">RS0144</strain>
    </source>
</reference>
<dbReference type="InterPro" id="IPR036056">
    <property type="entry name" value="Fibrinogen-like_C"/>
</dbReference>
<dbReference type="SUPFAM" id="SSF56496">
    <property type="entry name" value="Fibrinogen C-terminal domain-like"/>
    <property type="match status" value="1"/>
</dbReference>
<dbReference type="Gene3D" id="4.10.530.10">
    <property type="entry name" value="Gamma-fibrinogen Carboxyl Terminal Fragment, domain 2"/>
    <property type="match status" value="1"/>
</dbReference>
<dbReference type="PROSITE" id="PS00514">
    <property type="entry name" value="FIBRINOGEN_C_1"/>
    <property type="match status" value="1"/>
</dbReference>
<feature type="signal peptide" evidence="2">
    <location>
        <begin position="1"/>
        <end position="21"/>
    </location>
</feature>
<evidence type="ECO:0000313" key="5">
    <source>
        <dbReference type="Proteomes" id="UP001432027"/>
    </source>
</evidence>
<evidence type="ECO:0000256" key="1">
    <source>
        <dbReference type="ARBA" id="ARBA00023157"/>
    </source>
</evidence>
<dbReference type="InterPro" id="IPR014716">
    <property type="entry name" value="Fibrinogen_a/b/g_C_1"/>
</dbReference>
<dbReference type="InterPro" id="IPR002181">
    <property type="entry name" value="Fibrinogen_a/b/g_C_dom"/>
</dbReference>
<name>A0AAV5S8P2_9BILA</name>
<feature type="domain" description="Fibrinogen C-terminal" evidence="3">
    <location>
        <begin position="1"/>
        <end position="184"/>
    </location>
</feature>